<dbReference type="InterPro" id="IPR019405">
    <property type="entry name" value="Lactonase_7-beta_prop"/>
</dbReference>
<dbReference type="PANTHER" id="PTHR30344:SF1">
    <property type="entry name" value="6-PHOSPHOGLUCONOLACTONASE"/>
    <property type="match status" value="1"/>
</dbReference>
<feature type="signal peptide" evidence="2">
    <location>
        <begin position="1"/>
        <end position="19"/>
    </location>
</feature>
<name>A0A9P4M0F2_9PEZI</name>
<keyword evidence="3" id="KW-0413">Isomerase</keyword>
<comment type="similarity">
    <text evidence="1">Belongs to the cycloisomerase 2 family.</text>
</comment>
<protein>
    <submittedName>
        <fullName evidence="3">Isomerase YbhE</fullName>
    </submittedName>
</protein>
<dbReference type="Proteomes" id="UP000799776">
    <property type="component" value="Unassembled WGS sequence"/>
</dbReference>
<dbReference type="Pfam" id="PF10282">
    <property type="entry name" value="Lactonase"/>
    <property type="match status" value="1"/>
</dbReference>
<gene>
    <name evidence="3" type="ORF">K490DRAFT_54515</name>
</gene>
<dbReference type="GO" id="GO:0016853">
    <property type="term" value="F:isomerase activity"/>
    <property type="evidence" value="ECO:0007669"/>
    <property type="project" value="UniProtKB-KW"/>
</dbReference>
<organism evidence="3 4">
    <name type="scientific">Saccharata proteae CBS 121410</name>
    <dbReference type="NCBI Taxonomy" id="1314787"/>
    <lineage>
        <taxon>Eukaryota</taxon>
        <taxon>Fungi</taxon>
        <taxon>Dikarya</taxon>
        <taxon>Ascomycota</taxon>
        <taxon>Pezizomycotina</taxon>
        <taxon>Dothideomycetes</taxon>
        <taxon>Dothideomycetes incertae sedis</taxon>
        <taxon>Botryosphaeriales</taxon>
        <taxon>Saccharataceae</taxon>
        <taxon>Saccharata</taxon>
    </lineage>
</organism>
<dbReference type="SUPFAM" id="SSF50974">
    <property type="entry name" value="Nitrous oxide reductase, N-terminal domain"/>
    <property type="match status" value="1"/>
</dbReference>
<keyword evidence="4" id="KW-1185">Reference proteome</keyword>
<dbReference type="PANTHER" id="PTHR30344">
    <property type="entry name" value="6-PHOSPHOGLUCONOLACTONASE-RELATED"/>
    <property type="match status" value="1"/>
</dbReference>
<dbReference type="AlphaFoldDB" id="A0A9P4M0F2"/>
<keyword evidence="2" id="KW-0732">Signal</keyword>
<comment type="caution">
    <text evidence="3">The sequence shown here is derived from an EMBL/GenBank/DDBJ whole genome shotgun (WGS) entry which is preliminary data.</text>
</comment>
<feature type="chain" id="PRO_5040346896" evidence="2">
    <location>
        <begin position="20"/>
        <end position="397"/>
    </location>
</feature>
<dbReference type="InterPro" id="IPR015943">
    <property type="entry name" value="WD40/YVTN_repeat-like_dom_sf"/>
</dbReference>
<reference evidence="3" key="1">
    <citation type="journal article" date="2020" name="Stud. Mycol.">
        <title>101 Dothideomycetes genomes: a test case for predicting lifestyles and emergence of pathogens.</title>
        <authorList>
            <person name="Haridas S."/>
            <person name="Albert R."/>
            <person name="Binder M."/>
            <person name="Bloem J."/>
            <person name="Labutti K."/>
            <person name="Salamov A."/>
            <person name="Andreopoulos B."/>
            <person name="Baker S."/>
            <person name="Barry K."/>
            <person name="Bills G."/>
            <person name="Bluhm B."/>
            <person name="Cannon C."/>
            <person name="Castanera R."/>
            <person name="Culley D."/>
            <person name="Daum C."/>
            <person name="Ezra D."/>
            <person name="Gonzalez J."/>
            <person name="Henrissat B."/>
            <person name="Kuo A."/>
            <person name="Liang C."/>
            <person name="Lipzen A."/>
            <person name="Lutzoni F."/>
            <person name="Magnuson J."/>
            <person name="Mondo S."/>
            <person name="Nolan M."/>
            <person name="Ohm R."/>
            <person name="Pangilinan J."/>
            <person name="Park H.-J."/>
            <person name="Ramirez L."/>
            <person name="Alfaro M."/>
            <person name="Sun H."/>
            <person name="Tritt A."/>
            <person name="Yoshinaga Y."/>
            <person name="Zwiers L.-H."/>
            <person name="Turgeon B."/>
            <person name="Goodwin S."/>
            <person name="Spatafora J."/>
            <person name="Crous P."/>
            <person name="Grigoriev I."/>
        </authorList>
    </citation>
    <scope>NUCLEOTIDE SEQUENCE</scope>
    <source>
        <strain evidence="3">CBS 121410</strain>
    </source>
</reference>
<dbReference type="InterPro" id="IPR050282">
    <property type="entry name" value="Cycloisomerase_2"/>
</dbReference>
<evidence type="ECO:0000313" key="3">
    <source>
        <dbReference type="EMBL" id="KAF2090102.1"/>
    </source>
</evidence>
<evidence type="ECO:0000256" key="1">
    <source>
        <dbReference type="ARBA" id="ARBA00005564"/>
    </source>
</evidence>
<sequence>MKTASTLIAHSLLLASAAATKLYVTSYAGTISSLSLEHDNTGRLTLDSIYNSTGCGESPSWLTFDSDRRILYCMDEGLESTNGSVNSLLVGDDGKLTQVTHLKSISGPVSGVLYGPEKEREFFTAHYSGSAVSTWSAPRNGSLDRLKNVTFSISQSGPDADRQAAPHPHEAILDPTGKFILVPDLGMDLVHVFGFEAVTGKLVPKEPLHVAAGYGPRHAAFWTPVHSNDTTYMYLATELSNKVLAYSVTYQNNSMAFKKVYETNSFGGQEMPEGAATAEIAVSPDNRFLVVSIRNDTSFSIPNYDPKNSTLELSDTMATFSLQSNGSLALTQLWPAGGSYPRAFEMNAEGDMIAIPLQYSARVVILERDVKSGKLGNALADYAIPGNLTSVVWDEQC</sequence>
<accession>A0A9P4M0F2</accession>
<evidence type="ECO:0000256" key="2">
    <source>
        <dbReference type="SAM" id="SignalP"/>
    </source>
</evidence>
<dbReference type="InterPro" id="IPR011045">
    <property type="entry name" value="N2O_reductase_N"/>
</dbReference>
<dbReference type="OrthoDB" id="9972196at2759"/>
<dbReference type="GO" id="GO:0017057">
    <property type="term" value="F:6-phosphogluconolactonase activity"/>
    <property type="evidence" value="ECO:0007669"/>
    <property type="project" value="TreeGrafter"/>
</dbReference>
<dbReference type="EMBL" id="ML978713">
    <property type="protein sequence ID" value="KAF2090102.1"/>
    <property type="molecule type" value="Genomic_DNA"/>
</dbReference>
<proteinExistence type="inferred from homology"/>
<dbReference type="Gene3D" id="2.130.10.10">
    <property type="entry name" value="YVTN repeat-like/Quinoprotein amine dehydrogenase"/>
    <property type="match status" value="1"/>
</dbReference>
<evidence type="ECO:0000313" key="4">
    <source>
        <dbReference type="Proteomes" id="UP000799776"/>
    </source>
</evidence>